<keyword evidence="2" id="KW-0378">Hydrolase</keyword>
<dbReference type="InterPro" id="IPR007569">
    <property type="entry name" value="DUF559"/>
</dbReference>
<keyword evidence="2" id="KW-0255">Endonuclease</keyword>
<dbReference type="SUPFAM" id="SSF52980">
    <property type="entry name" value="Restriction endonuclease-like"/>
    <property type="match status" value="1"/>
</dbReference>
<keyword evidence="3" id="KW-1185">Reference proteome</keyword>
<dbReference type="CDD" id="cd01038">
    <property type="entry name" value="Endonuclease_DUF559"/>
    <property type="match status" value="1"/>
</dbReference>
<dbReference type="GO" id="GO:0004519">
    <property type="term" value="F:endonuclease activity"/>
    <property type="evidence" value="ECO:0007669"/>
    <property type="project" value="UniProtKB-KW"/>
</dbReference>
<dbReference type="Pfam" id="PF04480">
    <property type="entry name" value="DUF559"/>
    <property type="match status" value="1"/>
</dbReference>
<dbReference type="AlphaFoldDB" id="A0A1I4A612"/>
<keyword evidence="2" id="KW-0540">Nuclease</keyword>
<proteinExistence type="predicted"/>
<dbReference type="PANTHER" id="PTHR38590">
    <property type="entry name" value="BLL0828 PROTEIN"/>
    <property type="match status" value="1"/>
</dbReference>
<organism evidence="2 3">
    <name type="scientific">Neomesorhizobium albiziae</name>
    <dbReference type="NCBI Taxonomy" id="335020"/>
    <lineage>
        <taxon>Bacteria</taxon>
        <taxon>Pseudomonadati</taxon>
        <taxon>Pseudomonadota</taxon>
        <taxon>Alphaproteobacteria</taxon>
        <taxon>Hyphomicrobiales</taxon>
        <taxon>Phyllobacteriaceae</taxon>
        <taxon>Neomesorhizobium</taxon>
    </lineage>
</organism>
<dbReference type="InterPro" id="IPR047216">
    <property type="entry name" value="Endonuclease_DUF559_bact"/>
</dbReference>
<dbReference type="PANTHER" id="PTHR38590:SF1">
    <property type="entry name" value="BLL0828 PROTEIN"/>
    <property type="match status" value="1"/>
</dbReference>
<dbReference type="Gene3D" id="3.40.960.10">
    <property type="entry name" value="VSR Endonuclease"/>
    <property type="match status" value="1"/>
</dbReference>
<name>A0A1I4A612_9HYPH</name>
<evidence type="ECO:0000259" key="1">
    <source>
        <dbReference type="Pfam" id="PF04480"/>
    </source>
</evidence>
<sequence length="106" mass="12403">MRKRMTAGEQKLWSELREFRRYYGIHVRKQAPIGPYVVDFVIHDKGLVVEVDGEHHCLPDQIMSDRRRDEWLAGQGYRVLRLTTGELGESFDGCIEEILKEIGLMK</sequence>
<evidence type="ECO:0000313" key="2">
    <source>
        <dbReference type="EMBL" id="SFK51773.1"/>
    </source>
</evidence>
<dbReference type="Proteomes" id="UP000323300">
    <property type="component" value="Unassembled WGS sequence"/>
</dbReference>
<evidence type="ECO:0000313" key="3">
    <source>
        <dbReference type="Proteomes" id="UP000323300"/>
    </source>
</evidence>
<accession>A0A1I4A612</accession>
<feature type="domain" description="DUF559" evidence="1">
    <location>
        <begin position="1"/>
        <end position="102"/>
    </location>
</feature>
<dbReference type="EMBL" id="FOSL01000007">
    <property type="protein sequence ID" value="SFK51773.1"/>
    <property type="molecule type" value="Genomic_DNA"/>
</dbReference>
<gene>
    <name evidence="2" type="ORF">SAMN04488498_107167</name>
</gene>
<reference evidence="2 3" key="1">
    <citation type="submission" date="2016-10" db="EMBL/GenBank/DDBJ databases">
        <authorList>
            <person name="Varghese N."/>
            <person name="Submissions S."/>
        </authorList>
    </citation>
    <scope>NUCLEOTIDE SEQUENCE [LARGE SCALE GENOMIC DNA]</scope>
    <source>
        <strain evidence="2 3">DSM 21822</strain>
    </source>
</reference>
<dbReference type="InterPro" id="IPR011335">
    <property type="entry name" value="Restrct_endonuc-II-like"/>
</dbReference>
<protein>
    <submittedName>
        <fullName evidence="2">Very-short-patch-repair endonuclease</fullName>
    </submittedName>
</protein>